<dbReference type="Pfam" id="PF14079">
    <property type="entry name" value="DUF4260"/>
    <property type="match status" value="1"/>
</dbReference>
<dbReference type="EMBL" id="CP001650">
    <property type="protein sequence ID" value="ADF54596.1"/>
    <property type="molecule type" value="Genomic_DNA"/>
</dbReference>
<reference evidence="2 3" key="1">
    <citation type="journal article" date="2010" name="BMC Genomics">
        <title>The complete genome of Zunongwangia profunda SM-A87 reveals its adaptation to the deep-sea environment and ecological role in sedimentary organic nitrogen degradation.</title>
        <authorList>
            <person name="Qin Q.L."/>
            <person name="Zhang X.Y."/>
            <person name="Wang X.M."/>
            <person name="Liu G.M."/>
            <person name="Chen X.L."/>
            <person name="Xie B.B."/>
            <person name="Dang H.Y."/>
            <person name="Zhou B.C."/>
            <person name="Yu J."/>
            <person name="Zhang Y.Z."/>
        </authorList>
    </citation>
    <scope>NUCLEOTIDE SEQUENCE [LARGE SCALE GENOMIC DNA]</scope>
    <source>
        <strain evidence="3">DSM 18752 / CCTCC AB 206139 / SM-A87</strain>
    </source>
</reference>
<accession>D5BB56</accession>
<keyword evidence="1" id="KW-1133">Transmembrane helix</keyword>
<evidence type="ECO:0000256" key="1">
    <source>
        <dbReference type="SAM" id="Phobius"/>
    </source>
</evidence>
<keyword evidence="1" id="KW-0472">Membrane</keyword>
<dbReference type="AlphaFoldDB" id="D5BB56"/>
<gene>
    <name evidence="2" type="ordered locus">ZPR_4294</name>
</gene>
<sequence>MFGHFAFYFLDFSWWWFIGLFFAPDTGAIGYVFNVKIGSFLYNLCHHQGLAILFW</sequence>
<protein>
    <submittedName>
        <fullName evidence="2">Uncharacterized protein</fullName>
    </submittedName>
</protein>
<dbReference type="InterPro" id="IPR025356">
    <property type="entry name" value="DUF4260"/>
</dbReference>
<keyword evidence="3" id="KW-1185">Reference proteome</keyword>
<organism evidence="2 3">
    <name type="scientific">Zunongwangia profunda (strain DSM 18752 / CCTCC AB 206139 / SM-A87)</name>
    <name type="common">Wangia profunda</name>
    <dbReference type="NCBI Taxonomy" id="655815"/>
    <lineage>
        <taxon>Bacteria</taxon>
        <taxon>Pseudomonadati</taxon>
        <taxon>Bacteroidota</taxon>
        <taxon>Flavobacteriia</taxon>
        <taxon>Flavobacteriales</taxon>
        <taxon>Flavobacteriaceae</taxon>
        <taxon>Zunongwangia</taxon>
    </lineage>
</organism>
<keyword evidence="1" id="KW-0812">Transmembrane</keyword>
<dbReference type="KEGG" id="zpr:ZPR_4294"/>
<evidence type="ECO:0000313" key="3">
    <source>
        <dbReference type="Proteomes" id="UP000001654"/>
    </source>
</evidence>
<name>D5BB56_ZUNPS</name>
<dbReference type="Proteomes" id="UP000001654">
    <property type="component" value="Chromosome"/>
</dbReference>
<dbReference type="HOGENOM" id="CLU_3031612_0_0_10"/>
<feature type="transmembrane region" description="Helical" evidence="1">
    <location>
        <begin position="12"/>
        <end position="33"/>
    </location>
</feature>
<evidence type="ECO:0000313" key="2">
    <source>
        <dbReference type="EMBL" id="ADF54596.1"/>
    </source>
</evidence>
<dbReference type="STRING" id="655815.ZPR_4294"/>
<proteinExistence type="predicted"/>